<dbReference type="VEuPathDB" id="FungiDB:AMAG_10557"/>
<dbReference type="PANTHER" id="PTHR21686">
    <property type="entry name" value="DEOXYNUCLEOTIDYLTRANSFERASE TERMINAL-INTERACTING PROTEIN 2"/>
    <property type="match status" value="1"/>
</dbReference>
<evidence type="ECO:0000256" key="1">
    <source>
        <dbReference type="ARBA" id="ARBA00004604"/>
    </source>
</evidence>
<dbReference type="GO" id="GO:0006396">
    <property type="term" value="P:RNA processing"/>
    <property type="evidence" value="ECO:0007669"/>
    <property type="project" value="TreeGrafter"/>
</dbReference>
<dbReference type="Pfam" id="PF08698">
    <property type="entry name" value="Fcf2"/>
    <property type="match status" value="1"/>
</dbReference>
<dbReference type="OrthoDB" id="427886at2759"/>
<name>A0A0L0SVB6_ALLM3</name>
<evidence type="ECO:0000313" key="4">
    <source>
        <dbReference type="EMBL" id="KNE66335.1"/>
    </source>
</evidence>
<evidence type="ECO:0000256" key="2">
    <source>
        <dbReference type="ARBA" id="ARBA00023242"/>
    </source>
</evidence>
<protein>
    <recommendedName>
        <fullName evidence="3">Fcf2 pre-rRNA processing C-terminal domain-containing protein</fullName>
    </recommendedName>
</protein>
<dbReference type="OMA" id="NDSHKMP"/>
<organism evidence="4 5">
    <name type="scientific">Allomyces macrogynus (strain ATCC 38327)</name>
    <name type="common">Allomyces javanicus var. macrogynus</name>
    <dbReference type="NCBI Taxonomy" id="578462"/>
    <lineage>
        <taxon>Eukaryota</taxon>
        <taxon>Fungi</taxon>
        <taxon>Fungi incertae sedis</taxon>
        <taxon>Blastocladiomycota</taxon>
        <taxon>Blastocladiomycetes</taxon>
        <taxon>Blastocladiales</taxon>
        <taxon>Blastocladiaceae</taxon>
        <taxon>Allomyces</taxon>
    </lineage>
</organism>
<dbReference type="eggNOG" id="KOG3100">
    <property type="taxonomic scope" value="Eukaryota"/>
</dbReference>
<reference evidence="4 5" key="1">
    <citation type="submission" date="2009-11" db="EMBL/GenBank/DDBJ databases">
        <title>Annotation of Allomyces macrogynus ATCC 38327.</title>
        <authorList>
            <consortium name="The Broad Institute Genome Sequencing Platform"/>
            <person name="Russ C."/>
            <person name="Cuomo C."/>
            <person name="Burger G."/>
            <person name="Gray M.W."/>
            <person name="Holland P.W.H."/>
            <person name="King N."/>
            <person name="Lang F.B.F."/>
            <person name="Roger A.J."/>
            <person name="Ruiz-Trillo I."/>
            <person name="Young S.K."/>
            <person name="Zeng Q."/>
            <person name="Gargeya S."/>
            <person name="Fitzgerald M."/>
            <person name="Haas B."/>
            <person name="Abouelleil A."/>
            <person name="Alvarado L."/>
            <person name="Arachchi H.M."/>
            <person name="Berlin A."/>
            <person name="Chapman S.B."/>
            <person name="Gearin G."/>
            <person name="Goldberg J."/>
            <person name="Griggs A."/>
            <person name="Gujja S."/>
            <person name="Hansen M."/>
            <person name="Heiman D."/>
            <person name="Howarth C."/>
            <person name="Larimer J."/>
            <person name="Lui A."/>
            <person name="MacDonald P.J.P."/>
            <person name="McCowen C."/>
            <person name="Montmayeur A."/>
            <person name="Murphy C."/>
            <person name="Neiman D."/>
            <person name="Pearson M."/>
            <person name="Priest M."/>
            <person name="Roberts A."/>
            <person name="Saif S."/>
            <person name="Shea T."/>
            <person name="Sisk P."/>
            <person name="Stolte C."/>
            <person name="Sykes S."/>
            <person name="Wortman J."/>
            <person name="Nusbaum C."/>
            <person name="Birren B."/>
        </authorList>
    </citation>
    <scope>NUCLEOTIDE SEQUENCE [LARGE SCALE GENOMIC DNA]</scope>
    <source>
        <strain evidence="4 5">ATCC 38327</strain>
    </source>
</reference>
<proteinExistence type="predicted"/>
<keyword evidence="2" id="KW-0539">Nucleus</keyword>
<gene>
    <name evidence="4" type="ORF">AMAG_10557</name>
</gene>
<dbReference type="EMBL" id="GG745349">
    <property type="protein sequence ID" value="KNE66335.1"/>
    <property type="molecule type" value="Genomic_DNA"/>
</dbReference>
<accession>A0A0L0SVB6</accession>
<comment type="subcellular location">
    <subcellularLocation>
        <location evidence="1">Nucleus</location>
        <location evidence="1">Nucleolus</location>
    </subcellularLocation>
</comment>
<dbReference type="AlphaFoldDB" id="A0A0L0SVB6"/>
<dbReference type="Proteomes" id="UP000054350">
    <property type="component" value="Unassembled WGS sequence"/>
</dbReference>
<dbReference type="PANTHER" id="PTHR21686:SF12">
    <property type="entry name" value="DEOXYNUCLEOTIDYLTRANSFERASE TERMINAL-INTERACTING PROTEIN 2"/>
    <property type="match status" value="1"/>
</dbReference>
<reference evidence="5" key="2">
    <citation type="submission" date="2009-11" db="EMBL/GenBank/DDBJ databases">
        <title>The Genome Sequence of Allomyces macrogynus strain ATCC 38327.</title>
        <authorList>
            <consortium name="The Broad Institute Genome Sequencing Platform"/>
            <person name="Russ C."/>
            <person name="Cuomo C."/>
            <person name="Shea T."/>
            <person name="Young S.K."/>
            <person name="Zeng Q."/>
            <person name="Koehrsen M."/>
            <person name="Haas B."/>
            <person name="Borodovsky M."/>
            <person name="Guigo R."/>
            <person name="Alvarado L."/>
            <person name="Berlin A."/>
            <person name="Borenstein D."/>
            <person name="Chen Z."/>
            <person name="Engels R."/>
            <person name="Freedman E."/>
            <person name="Gellesch M."/>
            <person name="Goldberg J."/>
            <person name="Griggs A."/>
            <person name="Gujja S."/>
            <person name="Heiman D."/>
            <person name="Hepburn T."/>
            <person name="Howarth C."/>
            <person name="Jen D."/>
            <person name="Larson L."/>
            <person name="Lewis B."/>
            <person name="Mehta T."/>
            <person name="Park D."/>
            <person name="Pearson M."/>
            <person name="Roberts A."/>
            <person name="Saif S."/>
            <person name="Shenoy N."/>
            <person name="Sisk P."/>
            <person name="Stolte C."/>
            <person name="Sykes S."/>
            <person name="Walk T."/>
            <person name="White J."/>
            <person name="Yandava C."/>
            <person name="Burger G."/>
            <person name="Gray M.W."/>
            <person name="Holland P.W.H."/>
            <person name="King N."/>
            <person name="Lang F.B.F."/>
            <person name="Roger A.J."/>
            <person name="Ruiz-Trillo I."/>
            <person name="Lander E."/>
            <person name="Nusbaum C."/>
        </authorList>
    </citation>
    <scope>NUCLEOTIDE SEQUENCE [LARGE SCALE GENOMIC DNA]</scope>
    <source>
        <strain evidence="5">ATCC 38327</strain>
    </source>
</reference>
<dbReference type="InterPro" id="IPR014810">
    <property type="entry name" value="Fcf2_C"/>
</dbReference>
<evidence type="ECO:0000259" key="3">
    <source>
        <dbReference type="Pfam" id="PF08698"/>
    </source>
</evidence>
<keyword evidence="5" id="KW-1185">Reference proteome</keyword>
<dbReference type="GO" id="GO:0005730">
    <property type="term" value="C:nucleolus"/>
    <property type="evidence" value="ECO:0007669"/>
    <property type="project" value="UniProtKB-SubCell"/>
</dbReference>
<dbReference type="InterPro" id="IPR039883">
    <property type="entry name" value="Fcf2/DNTTIP2"/>
</dbReference>
<sequence>MDLDALLQQATANLEAKAAQRPKKEADIFDVKFLKLDPHLPADALTVQPNAKPTDADLPAIPAERKLVPKQETRVEAAIETAGDKWFNLPATEITPELQRDLFLIKNRHVLDPKRHYKKDAKANAAMPKFFQVGRIVEGKHEFYSSRLTRKERKNTLVEELLADTERRTYFKNQAKSIVMNKAKGTKQWYKLKKMQKKKGAGAW</sequence>
<dbReference type="GO" id="GO:0003723">
    <property type="term" value="F:RNA binding"/>
    <property type="evidence" value="ECO:0007669"/>
    <property type="project" value="TreeGrafter"/>
</dbReference>
<feature type="domain" description="Fcf2 pre-rRNA processing C-terminal" evidence="3">
    <location>
        <begin position="80"/>
        <end position="173"/>
    </location>
</feature>
<dbReference type="STRING" id="578462.A0A0L0SVB6"/>
<evidence type="ECO:0000313" key="5">
    <source>
        <dbReference type="Proteomes" id="UP000054350"/>
    </source>
</evidence>